<reference evidence="1 2" key="1">
    <citation type="submission" date="2020-02" db="EMBL/GenBank/DDBJ databases">
        <authorList>
            <person name="Ma Q."/>
            <person name="Huang Y."/>
            <person name="Song X."/>
            <person name="Pei D."/>
        </authorList>
    </citation>
    <scope>NUCLEOTIDE SEQUENCE [LARGE SCALE GENOMIC DNA]</scope>
    <source>
        <strain evidence="1">Sxm20200214</strain>
        <tissue evidence="1">Leaf</tissue>
    </source>
</reference>
<accession>A0A8X7QSQ6</accession>
<evidence type="ECO:0000313" key="2">
    <source>
        <dbReference type="Proteomes" id="UP000886595"/>
    </source>
</evidence>
<name>A0A8X7QSQ6_BRACI</name>
<evidence type="ECO:0000313" key="1">
    <source>
        <dbReference type="EMBL" id="KAG2275858.1"/>
    </source>
</evidence>
<protein>
    <submittedName>
        <fullName evidence="1">Uncharacterized protein</fullName>
    </submittedName>
</protein>
<sequence length="90" mass="9868">MYNLSNSSHASEAIMFIAFSSLSDLDVSSSSCFFLDSSSSSSVFAVTKACDGGICQHPLLPDPEVASAVEHRNLYLFLHLVSRHHKIHRL</sequence>
<gene>
    <name evidence="1" type="ORF">Bca52824_058413</name>
</gene>
<dbReference type="EMBL" id="JAAMPC010000012">
    <property type="protein sequence ID" value="KAG2275858.1"/>
    <property type="molecule type" value="Genomic_DNA"/>
</dbReference>
<proteinExistence type="predicted"/>
<dbReference type="AlphaFoldDB" id="A0A8X7QSQ6"/>
<comment type="caution">
    <text evidence="1">The sequence shown here is derived from an EMBL/GenBank/DDBJ whole genome shotgun (WGS) entry which is preliminary data.</text>
</comment>
<dbReference type="Proteomes" id="UP000886595">
    <property type="component" value="Unassembled WGS sequence"/>
</dbReference>
<organism evidence="1 2">
    <name type="scientific">Brassica carinata</name>
    <name type="common">Ethiopian mustard</name>
    <name type="synonym">Abyssinian cabbage</name>
    <dbReference type="NCBI Taxonomy" id="52824"/>
    <lineage>
        <taxon>Eukaryota</taxon>
        <taxon>Viridiplantae</taxon>
        <taxon>Streptophyta</taxon>
        <taxon>Embryophyta</taxon>
        <taxon>Tracheophyta</taxon>
        <taxon>Spermatophyta</taxon>
        <taxon>Magnoliopsida</taxon>
        <taxon>eudicotyledons</taxon>
        <taxon>Gunneridae</taxon>
        <taxon>Pentapetalae</taxon>
        <taxon>rosids</taxon>
        <taxon>malvids</taxon>
        <taxon>Brassicales</taxon>
        <taxon>Brassicaceae</taxon>
        <taxon>Brassiceae</taxon>
        <taxon>Brassica</taxon>
    </lineage>
</organism>
<keyword evidence="2" id="KW-1185">Reference proteome</keyword>